<keyword evidence="2 4" id="KW-0378">Hydrolase</keyword>
<proteinExistence type="inferred from homology"/>
<dbReference type="Gene3D" id="3.20.20.80">
    <property type="entry name" value="Glycosidases"/>
    <property type="match status" value="1"/>
</dbReference>
<dbReference type="InterPro" id="IPR018077">
    <property type="entry name" value="Glyco_hydro_fam25_subgr"/>
</dbReference>
<dbReference type="GO" id="GO:0003796">
    <property type="term" value="F:lysozyme activity"/>
    <property type="evidence" value="ECO:0007669"/>
    <property type="project" value="InterPro"/>
</dbReference>
<organism evidence="4 5">
    <name type="scientific">Prevotella koreensis</name>
    <dbReference type="NCBI Taxonomy" id="2490854"/>
    <lineage>
        <taxon>Bacteria</taxon>
        <taxon>Pseudomonadati</taxon>
        <taxon>Bacteroidota</taxon>
        <taxon>Bacteroidia</taxon>
        <taxon>Bacteroidales</taxon>
        <taxon>Prevotellaceae</taxon>
        <taxon>Prevotella</taxon>
    </lineage>
</organism>
<evidence type="ECO:0000313" key="4">
    <source>
        <dbReference type="EMBL" id="RUL59073.1"/>
    </source>
</evidence>
<name>A0A3S0PBV5_9BACT</name>
<comment type="caution">
    <text evidence="4">The sequence shown here is derived from an EMBL/GenBank/DDBJ whole genome shotgun (WGS) entry which is preliminary data.</text>
</comment>
<dbReference type="PROSITE" id="PS51904">
    <property type="entry name" value="GLYCOSYL_HYDROL_F25_2"/>
    <property type="match status" value="1"/>
</dbReference>
<dbReference type="InterPro" id="IPR002053">
    <property type="entry name" value="Glyco_hydro_25"/>
</dbReference>
<dbReference type="SMART" id="SM00641">
    <property type="entry name" value="Glyco_25"/>
    <property type="match status" value="1"/>
</dbReference>
<comment type="similarity">
    <text evidence="1">Belongs to the glycosyl hydrolase 25 family.</text>
</comment>
<accession>A0A3S0PBV5</accession>
<dbReference type="RefSeq" id="WP_126678243.1">
    <property type="nucleotide sequence ID" value="NZ_RYYU01000001.1"/>
</dbReference>
<evidence type="ECO:0000256" key="2">
    <source>
        <dbReference type="ARBA" id="ARBA00022801"/>
    </source>
</evidence>
<sequence length="238" mass="28095">MKQNLLSRYLLPIIVFLIFFTLETRAQYGDVLCEDTCSHIHGIDISHYQGTVFWESVGENSKMVFVYIKATEGETRIDPRYKENIDLAHRYGLKVGSYHFYRPRAAQEEQLANFIAQCRPADQDLTPMIDVERNAGMESEELCDSLLKFLRLVEKAYHQKPIVYTYTNFYNKYLVGELNDYKLWIAQYSSRPPVLADGRDYLMWQYTGKGHINGVNGYVDKNRFMGRHTMREIRFRRR</sequence>
<dbReference type="OrthoDB" id="9798192at2"/>
<dbReference type="SUPFAM" id="SSF51445">
    <property type="entry name" value="(Trans)glycosidases"/>
    <property type="match status" value="1"/>
</dbReference>
<keyword evidence="5" id="KW-1185">Reference proteome</keyword>
<evidence type="ECO:0000256" key="3">
    <source>
        <dbReference type="ARBA" id="ARBA00023295"/>
    </source>
</evidence>
<reference evidence="4 5" key="1">
    <citation type="submission" date="2018-12" db="EMBL/GenBank/DDBJ databases">
        <title>Genome sequencing of Prevotella sp. KCOM 3155 (= JS262).</title>
        <authorList>
            <person name="Kook J.-K."/>
            <person name="Park S.-N."/>
            <person name="Lim Y.K."/>
        </authorList>
    </citation>
    <scope>NUCLEOTIDE SEQUENCE [LARGE SCALE GENOMIC DNA]</scope>
    <source>
        <strain evidence="4 5">KCOM 3155</strain>
    </source>
</reference>
<protein>
    <submittedName>
        <fullName evidence="4">Glycosyl hydrolase family 25</fullName>
    </submittedName>
</protein>
<dbReference type="GO" id="GO:0016998">
    <property type="term" value="P:cell wall macromolecule catabolic process"/>
    <property type="evidence" value="ECO:0007669"/>
    <property type="project" value="InterPro"/>
</dbReference>
<dbReference type="Pfam" id="PF01183">
    <property type="entry name" value="Glyco_hydro_25"/>
    <property type="match status" value="1"/>
</dbReference>
<dbReference type="Proteomes" id="UP000278983">
    <property type="component" value="Unassembled WGS sequence"/>
</dbReference>
<keyword evidence="3" id="KW-0326">Glycosidase</keyword>
<evidence type="ECO:0000313" key="5">
    <source>
        <dbReference type="Proteomes" id="UP000278983"/>
    </source>
</evidence>
<evidence type="ECO:0000256" key="1">
    <source>
        <dbReference type="ARBA" id="ARBA00010646"/>
    </source>
</evidence>
<dbReference type="AlphaFoldDB" id="A0A3S0PBV5"/>
<dbReference type="InterPro" id="IPR017853">
    <property type="entry name" value="GH"/>
</dbReference>
<gene>
    <name evidence="4" type="ORF">EHV08_04330</name>
</gene>
<dbReference type="EMBL" id="RYYU01000001">
    <property type="protein sequence ID" value="RUL59073.1"/>
    <property type="molecule type" value="Genomic_DNA"/>
</dbReference>
<dbReference type="PANTHER" id="PTHR34135:SF2">
    <property type="entry name" value="LYSOZYME"/>
    <property type="match status" value="1"/>
</dbReference>
<dbReference type="PANTHER" id="PTHR34135">
    <property type="entry name" value="LYSOZYME"/>
    <property type="match status" value="1"/>
</dbReference>
<dbReference type="GO" id="GO:0016052">
    <property type="term" value="P:carbohydrate catabolic process"/>
    <property type="evidence" value="ECO:0007669"/>
    <property type="project" value="TreeGrafter"/>
</dbReference>
<dbReference type="GO" id="GO:0009253">
    <property type="term" value="P:peptidoglycan catabolic process"/>
    <property type="evidence" value="ECO:0007669"/>
    <property type="project" value="InterPro"/>
</dbReference>